<sequence>MFQGLNQLIVLTTLLLVGLGGLAAPTRRQSDYVRIRNADLDLCAAAFDVDVGTDVEFDDCERQRRHRFHDDEDDEDEYSQLWILEAGTLPGSNTMRPYWDDTLCAGITATDFSLKLQTCDGADPSDIDLFFETNLDLPGIDLGARGVCMTIDDNDNAVMAACVQGSNDQDIHSEAA</sequence>
<name>A0A8H7C4D3_AGABI</name>
<protein>
    <recommendedName>
        <fullName evidence="4">Ricin B lectin domain-containing protein</fullName>
    </recommendedName>
</protein>
<dbReference type="EMBL" id="JABXXO010000012">
    <property type="protein sequence ID" value="KAF7762332.1"/>
    <property type="molecule type" value="Genomic_DNA"/>
</dbReference>
<evidence type="ECO:0008006" key="4">
    <source>
        <dbReference type="Google" id="ProtNLM"/>
    </source>
</evidence>
<dbReference type="Proteomes" id="UP000629468">
    <property type="component" value="Unassembled WGS sequence"/>
</dbReference>
<evidence type="ECO:0000256" key="1">
    <source>
        <dbReference type="SAM" id="SignalP"/>
    </source>
</evidence>
<dbReference type="InterPro" id="IPR035992">
    <property type="entry name" value="Ricin_B-like_lectins"/>
</dbReference>
<proteinExistence type="predicted"/>
<organism evidence="2 3">
    <name type="scientific">Agaricus bisporus var. burnettii</name>
    <dbReference type="NCBI Taxonomy" id="192524"/>
    <lineage>
        <taxon>Eukaryota</taxon>
        <taxon>Fungi</taxon>
        <taxon>Dikarya</taxon>
        <taxon>Basidiomycota</taxon>
        <taxon>Agaricomycotina</taxon>
        <taxon>Agaricomycetes</taxon>
        <taxon>Agaricomycetidae</taxon>
        <taxon>Agaricales</taxon>
        <taxon>Agaricineae</taxon>
        <taxon>Agaricaceae</taxon>
        <taxon>Agaricus</taxon>
    </lineage>
</organism>
<feature type="chain" id="PRO_5034740071" description="Ricin B lectin domain-containing protein" evidence="1">
    <location>
        <begin position="24"/>
        <end position="176"/>
    </location>
</feature>
<dbReference type="SUPFAM" id="SSF50370">
    <property type="entry name" value="Ricin B-like lectins"/>
    <property type="match status" value="1"/>
</dbReference>
<evidence type="ECO:0000313" key="2">
    <source>
        <dbReference type="EMBL" id="KAF7762332.1"/>
    </source>
</evidence>
<comment type="caution">
    <text evidence="2">The sequence shown here is derived from an EMBL/GenBank/DDBJ whole genome shotgun (WGS) entry which is preliminary data.</text>
</comment>
<accession>A0A8H7C4D3</accession>
<keyword evidence="1" id="KW-0732">Signal</keyword>
<feature type="signal peptide" evidence="1">
    <location>
        <begin position="1"/>
        <end position="23"/>
    </location>
</feature>
<reference evidence="2 3" key="1">
    <citation type="journal article" name="Sci. Rep.">
        <title>Telomere-to-telomere assembled and centromere annotated genomes of the two main subspecies of the button mushroom Agaricus bisporus reveal especially polymorphic chromosome ends.</title>
        <authorList>
            <person name="Sonnenberg A.S.M."/>
            <person name="Sedaghat-Telgerd N."/>
            <person name="Lavrijssen B."/>
            <person name="Ohm R.A."/>
            <person name="Hendrickx P.M."/>
            <person name="Scholtmeijer K."/>
            <person name="Baars J.J.P."/>
            <person name="van Peer A."/>
        </authorList>
    </citation>
    <scope>NUCLEOTIDE SEQUENCE [LARGE SCALE GENOMIC DNA]</scope>
    <source>
        <strain evidence="2 3">H119_p4</strain>
    </source>
</reference>
<gene>
    <name evidence="2" type="ORF">Agabi119p4_8925</name>
</gene>
<dbReference type="AlphaFoldDB" id="A0A8H7C4D3"/>
<evidence type="ECO:0000313" key="3">
    <source>
        <dbReference type="Proteomes" id="UP000629468"/>
    </source>
</evidence>